<evidence type="ECO:0000313" key="1">
    <source>
        <dbReference type="EMBL" id="CAA9322756.1"/>
    </source>
</evidence>
<protein>
    <submittedName>
        <fullName evidence="1">NAD-dependent protein deacetylase of SIR2 family</fullName>
    </submittedName>
</protein>
<proteinExistence type="predicted"/>
<accession>A0A6J4L4L3</accession>
<sequence length="56" mass="6174">MAVYPAAGLIDYVDDEVPKFVVDVRIPPVSKRPNLHLIEEKASVGLTRLADELLAE</sequence>
<reference evidence="1" key="1">
    <citation type="submission" date="2020-02" db="EMBL/GenBank/DDBJ databases">
        <authorList>
            <person name="Meier V. D."/>
        </authorList>
    </citation>
    <scope>NUCLEOTIDE SEQUENCE</scope>
    <source>
        <strain evidence="1">AVDCRST_MAG56</strain>
    </source>
</reference>
<dbReference type="EMBL" id="CADCTQ010000582">
    <property type="protein sequence ID" value="CAA9322756.1"/>
    <property type="molecule type" value="Genomic_DNA"/>
</dbReference>
<name>A0A6J4L4L3_9SPHI</name>
<organism evidence="1">
    <name type="scientific">uncultured Cytophagales bacterium</name>
    <dbReference type="NCBI Taxonomy" id="158755"/>
    <lineage>
        <taxon>Bacteria</taxon>
        <taxon>Pseudomonadati</taxon>
        <taxon>Bacteroidota</taxon>
        <taxon>Sphingobacteriia</taxon>
        <taxon>Sphingobacteriales</taxon>
        <taxon>environmental samples</taxon>
    </lineage>
</organism>
<gene>
    <name evidence="1" type="ORF">AVDCRST_MAG56-7003</name>
</gene>
<dbReference type="AlphaFoldDB" id="A0A6J4L4L3"/>